<comment type="caution">
    <text evidence="6">The sequence shown here is derived from an EMBL/GenBank/DDBJ whole genome shotgun (WGS) entry which is preliminary data.</text>
</comment>
<reference evidence="6 7" key="1">
    <citation type="journal article" date="2018" name="Nat. Ecol. Evol.">
        <title>Shark genomes provide insights into elasmobranch evolution and the origin of vertebrates.</title>
        <authorList>
            <person name="Hara Y"/>
            <person name="Yamaguchi K"/>
            <person name="Onimaru K"/>
            <person name="Kadota M"/>
            <person name="Koyanagi M"/>
            <person name="Keeley SD"/>
            <person name="Tatsumi K"/>
            <person name="Tanaka K"/>
            <person name="Motone F"/>
            <person name="Kageyama Y"/>
            <person name="Nozu R"/>
            <person name="Adachi N"/>
            <person name="Nishimura O"/>
            <person name="Nakagawa R"/>
            <person name="Tanegashima C"/>
            <person name="Kiyatake I"/>
            <person name="Matsumoto R"/>
            <person name="Murakumo K"/>
            <person name="Nishida K"/>
            <person name="Terakita A"/>
            <person name="Kuratani S"/>
            <person name="Sato K"/>
            <person name="Hyodo S Kuraku.S."/>
        </authorList>
    </citation>
    <scope>NUCLEOTIDE SEQUENCE [LARGE SCALE GENOMIC DNA]</scope>
</reference>
<keyword evidence="2" id="KW-0732">Signal</keyword>
<evidence type="ECO:0000313" key="7">
    <source>
        <dbReference type="Proteomes" id="UP000287033"/>
    </source>
</evidence>
<dbReference type="AlphaFoldDB" id="A0A401SAC9"/>
<evidence type="ECO:0000256" key="3">
    <source>
        <dbReference type="ARBA" id="ARBA00023136"/>
    </source>
</evidence>
<keyword evidence="5" id="KW-1133">Transmembrane helix</keyword>
<keyword evidence="3 5" id="KW-0472">Membrane</keyword>
<keyword evidence="7" id="KW-1185">Reference proteome</keyword>
<dbReference type="InterPro" id="IPR015631">
    <property type="entry name" value="CD2/SLAM_rcpt"/>
</dbReference>
<keyword evidence="5" id="KW-0812">Transmembrane</keyword>
<comment type="subcellular location">
    <subcellularLocation>
        <location evidence="1">Membrane</location>
    </subcellularLocation>
</comment>
<dbReference type="STRING" id="137246.A0A401SAC9"/>
<dbReference type="InterPro" id="IPR036179">
    <property type="entry name" value="Ig-like_dom_sf"/>
</dbReference>
<accession>A0A401SAC9</accession>
<dbReference type="OrthoDB" id="8439544at2759"/>
<dbReference type="Gene3D" id="2.60.40.10">
    <property type="entry name" value="Immunoglobulins"/>
    <property type="match status" value="2"/>
</dbReference>
<dbReference type="Proteomes" id="UP000287033">
    <property type="component" value="Unassembled WGS sequence"/>
</dbReference>
<sequence length="293" mass="32951">MKHFLGEETPPSPSSKVQLPLSDINKHALSLQEKNFLHFQTYHRPAPLEKGSPMGCLSRKAGWFLIETNENVEDVYSEPGSTVLVNVCNQSFNTENDFMWLKGSSQIVARYRNGSKVYGKFINRVEAFSNGTLKFNIATKADEGEYKFEVHNNEGKLQCSRDFKLHLLEKLSTPVLNITCVSERDVFMSCEVRGGIPFNFYLNDQKLTEDNAVFSSDGKKATLKNSTSIFGNKTFFCKIENPVSKIQTAPRELTCAGTKESHHYVQVIIVILVVVVGLIILVGVAYCFFQKSL</sequence>
<dbReference type="GO" id="GO:0016020">
    <property type="term" value="C:membrane"/>
    <property type="evidence" value="ECO:0007669"/>
    <property type="project" value="UniProtKB-SubCell"/>
</dbReference>
<dbReference type="PANTHER" id="PTHR12080:SF48">
    <property type="entry name" value="IMMUNOGLOBULIN SUBTYPE DOMAIN-CONTAINING PROTEIN"/>
    <property type="match status" value="1"/>
</dbReference>
<evidence type="ECO:0000313" key="6">
    <source>
        <dbReference type="EMBL" id="GCC27314.1"/>
    </source>
</evidence>
<evidence type="ECO:0000256" key="1">
    <source>
        <dbReference type="ARBA" id="ARBA00004370"/>
    </source>
</evidence>
<evidence type="ECO:0000256" key="5">
    <source>
        <dbReference type="SAM" id="Phobius"/>
    </source>
</evidence>
<feature type="transmembrane region" description="Helical" evidence="5">
    <location>
        <begin position="264"/>
        <end position="289"/>
    </location>
</feature>
<keyword evidence="4" id="KW-0325">Glycoprotein</keyword>
<evidence type="ECO:0008006" key="8">
    <source>
        <dbReference type="Google" id="ProtNLM"/>
    </source>
</evidence>
<organism evidence="6 7">
    <name type="scientific">Chiloscyllium punctatum</name>
    <name type="common">Brownbanded bambooshark</name>
    <name type="synonym">Hemiscyllium punctatum</name>
    <dbReference type="NCBI Taxonomy" id="137246"/>
    <lineage>
        <taxon>Eukaryota</taxon>
        <taxon>Metazoa</taxon>
        <taxon>Chordata</taxon>
        <taxon>Craniata</taxon>
        <taxon>Vertebrata</taxon>
        <taxon>Chondrichthyes</taxon>
        <taxon>Elasmobranchii</taxon>
        <taxon>Galeomorphii</taxon>
        <taxon>Galeoidea</taxon>
        <taxon>Orectolobiformes</taxon>
        <taxon>Hemiscylliidae</taxon>
        <taxon>Chiloscyllium</taxon>
    </lineage>
</organism>
<protein>
    <recommendedName>
        <fullName evidence="8">Ig-like domain-containing protein</fullName>
    </recommendedName>
</protein>
<dbReference type="SUPFAM" id="SSF48726">
    <property type="entry name" value="Immunoglobulin"/>
    <property type="match status" value="1"/>
</dbReference>
<gene>
    <name evidence="6" type="ORF">chiPu_0005738</name>
</gene>
<proteinExistence type="predicted"/>
<dbReference type="PANTHER" id="PTHR12080">
    <property type="entry name" value="SIGNALING LYMPHOCYTIC ACTIVATION MOLECULE"/>
    <property type="match status" value="1"/>
</dbReference>
<dbReference type="EMBL" id="BEZZ01000160">
    <property type="protein sequence ID" value="GCC27314.1"/>
    <property type="molecule type" value="Genomic_DNA"/>
</dbReference>
<dbReference type="InterPro" id="IPR013783">
    <property type="entry name" value="Ig-like_fold"/>
</dbReference>
<evidence type="ECO:0000256" key="4">
    <source>
        <dbReference type="ARBA" id="ARBA00023180"/>
    </source>
</evidence>
<name>A0A401SAC9_CHIPU</name>
<evidence type="ECO:0000256" key="2">
    <source>
        <dbReference type="ARBA" id="ARBA00022729"/>
    </source>
</evidence>